<dbReference type="PANTHER" id="PTHR43591">
    <property type="entry name" value="METHYLTRANSFERASE"/>
    <property type="match status" value="1"/>
</dbReference>
<dbReference type="InterPro" id="IPR041698">
    <property type="entry name" value="Methyltransf_25"/>
</dbReference>
<dbReference type="Gene3D" id="3.40.50.150">
    <property type="entry name" value="Vaccinia Virus protein VP39"/>
    <property type="match status" value="1"/>
</dbReference>
<dbReference type="Proteomes" id="UP000266673">
    <property type="component" value="Unassembled WGS sequence"/>
</dbReference>
<dbReference type="GO" id="GO:0008168">
    <property type="term" value="F:methyltransferase activity"/>
    <property type="evidence" value="ECO:0007669"/>
    <property type="project" value="UniProtKB-KW"/>
</dbReference>
<keyword evidence="2" id="KW-0808">Transferase</keyword>
<evidence type="ECO:0000259" key="1">
    <source>
        <dbReference type="Pfam" id="PF13649"/>
    </source>
</evidence>
<gene>
    <name evidence="2" type="ORF">C2G38_2193231</name>
</gene>
<dbReference type="Pfam" id="PF13649">
    <property type="entry name" value="Methyltransf_25"/>
    <property type="match status" value="1"/>
</dbReference>
<sequence length="287" mass="32975">MSSPYNIKEYAKNANKKFNYFPIKDQNEFENMSFYMHQTYEYSFNGSIGAPVYETLQAGAKVLEFGCENGVWTIEAASEYPNSKFYAVDFTAPNSTDDDNITFISCDIHQKLPFPDNEFDYVFSRNQSNFFKKDKFQGYLFEIFRVLKPEGWLEIVHTLLTECDSDCGPAFARMNDAYVSWCKENGIDFDLVIHLEDYLKMTGKAEFISSQIVKIPTGGDGIGEFSCNVSLYYLKLMKEFFAPHLGISIEEYDRKLCEAENELKKKCASASPKRVIARKKDLGIKKV</sequence>
<accession>A0A397V0Z8</accession>
<dbReference type="STRING" id="44941.A0A397V0Z8"/>
<protein>
    <submittedName>
        <fullName evidence="2">S-adenosyl-L-methionine-dependent methyltransferase</fullName>
    </submittedName>
</protein>
<dbReference type="AlphaFoldDB" id="A0A397V0Z8"/>
<keyword evidence="2" id="KW-0489">Methyltransferase</keyword>
<dbReference type="InterPro" id="IPR029063">
    <property type="entry name" value="SAM-dependent_MTases_sf"/>
</dbReference>
<proteinExistence type="predicted"/>
<dbReference type="PANTHER" id="PTHR43591:SF24">
    <property type="entry name" value="2-METHOXY-6-POLYPRENYL-1,4-BENZOQUINOL METHYLASE, MITOCHONDRIAL"/>
    <property type="match status" value="1"/>
</dbReference>
<name>A0A397V0Z8_9GLOM</name>
<feature type="domain" description="Methyltransferase" evidence="1">
    <location>
        <begin position="62"/>
        <end position="151"/>
    </location>
</feature>
<dbReference type="SUPFAM" id="SSF53335">
    <property type="entry name" value="S-adenosyl-L-methionine-dependent methyltransferases"/>
    <property type="match status" value="1"/>
</dbReference>
<dbReference type="GO" id="GO:0032259">
    <property type="term" value="P:methylation"/>
    <property type="evidence" value="ECO:0007669"/>
    <property type="project" value="UniProtKB-KW"/>
</dbReference>
<reference evidence="2 3" key="1">
    <citation type="submission" date="2018-06" db="EMBL/GenBank/DDBJ databases">
        <title>Comparative genomics reveals the genomic features of Rhizophagus irregularis, R. cerebriforme, R. diaphanum and Gigaspora rosea, and their symbiotic lifestyle signature.</title>
        <authorList>
            <person name="Morin E."/>
            <person name="San Clemente H."/>
            <person name="Chen E.C.H."/>
            <person name="De La Providencia I."/>
            <person name="Hainaut M."/>
            <person name="Kuo A."/>
            <person name="Kohler A."/>
            <person name="Murat C."/>
            <person name="Tang N."/>
            <person name="Roy S."/>
            <person name="Loubradou J."/>
            <person name="Henrissat B."/>
            <person name="Grigoriev I.V."/>
            <person name="Corradi N."/>
            <person name="Roux C."/>
            <person name="Martin F.M."/>
        </authorList>
    </citation>
    <scope>NUCLEOTIDE SEQUENCE [LARGE SCALE GENOMIC DNA]</scope>
    <source>
        <strain evidence="2 3">DAOM 194757</strain>
    </source>
</reference>
<dbReference type="CDD" id="cd02440">
    <property type="entry name" value="AdoMet_MTases"/>
    <property type="match status" value="1"/>
</dbReference>
<evidence type="ECO:0000313" key="3">
    <source>
        <dbReference type="Proteomes" id="UP000266673"/>
    </source>
</evidence>
<dbReference type="OrthoDB" id="2363476at2759"/>
<evidence type="ECO:0000313" key="2">
    <source>
        <dbReference type="EMBL" id="RIB15117.1"/>
    </source>
</evidence>
<dbReference type="EMBL" id="QKWP01000771">
    <property type="protein sequence ID" value="RIB15117.1"/>
    <property type="molecule type" value="Genomic_DNA"/>
</dbReference>
<keyword evidence="3" id="KW-1185">Reference proteome</keyword>
<comment type="caution">
    <text evidence="2">The sequence shown here is derived from an EMBL/GenBank/DDBJ whole genome shotgun (WGS) entry which is preliminary data.</text>
</comment>
<organism evidence="2 3">
    <name type="scientific">Gigaspora rosea</name>
    <dbReference type="NCBI Taxonomy" id="44941"/>
    <lineage>
        <taxon>Eukaryota</taxon>
        <taxon>Fungi</taxon>
        <taxon>Fungi incertae sedis</taxon>
        <taxon>Mucoromycota</taxon>
        <taxon>Glomeromycotina</taxon>
        <taxon>Glomeromycetes</taxon>
        <taxon>Diversisporales</taxon>
        <taxon>Gigasporaceae</taxon>
        <taxon>Gigaspora</taxon>
    </lineage>
</organism>